<evidence type="ECO:0000313" key="5">
    <source>
        <dbReference type="Proteomes" id="UP000594262"/>
    </source>
</evidence>
<dbReference type="AlphaFoldDB" id="A0A7M5XAD2"/>
<dbReference type="Proteomes" id="UP000594262">
    <property type="component" value="Unplaced"/>
</dbReference>
<dbReference type="RefSeq" id="XP_066934832.1">
    <property type="nucleotide sequence ID" value="XM_067078731.1"/>
</dbReference>
<evidence type="ECO:0000256" key="2">
    <source>
        <dbReference type="SAM" id="Phobius"/>
    </source>
</evidence>
<evidence type="ECO:0008006" key="6">
    <source>
        <dbReference type="Google" id="ProtNLM"/>
    </source>
</evidence>
<feature type="signal peptide" evidence="3">
    <location>
        <begin position="1"/>
        <end position="23"/>
    </location>
</feature>
<organism evidence="4 5">
    <name type="scientific">Clytia hemisphaerica</name>
    <dbReference type="NCBI Taxonomy" id="252671"/>
    <lineage>
        <taxon>Eukaryota</taxon>
        <taxon>Metazoa</taxon>
        <taxon>Cnidaria</taxon>
        <taxon>Hydrozoa</taxon>
        <taxon>Hydroidolina</taxon>
        <taxon>Leptothecata</taxon>
        <taxon>Obeliida</taxon>
        <taxon>Clytiidae</taxon>
        <taxon>Clytia</taxon>
    </lineage>
</organism>
<sequence length="302" mass="34315">MRQSSQTLYILLISTVMFTISQTKTVTITYNIERTQTYDVILNVTSVDACAVFVNTEYHDNQCRCMRNHMFFVVEDKAGCYQAKQINPQCSLIDQSSFRDLLAQRKQQFTKSLTSGDTTLNCTQKVINYNSNGKWMYLEMPSSILTEGKMEGKLLTITYECNKNDDMNCRLLKFPGHDQYIHTFNPTTSTVGTNISIKTKTSTTITTKEKKIPRKYPESKNKNSGSHPPKTTTNNKTNEQKETRKKLMIALVVCAVLLAGVVILAIIMARRYLKIKKMTSDSEVARLHSPPSDENTKTSPKK</sequence>
<keyword evidence="2" id="KW-1133">Transmembrane helix</keyword>
<name>A0A7M5XAD2_9CNID</name>
<evidence type="ECO:0000256" key="1">
    <source>
        <dbReference type="SAM" id="MobiDB-lite"/>
    </source>
</evidence>
<feature type="chain" id="PRO_5029914055" description="Cnidarian restricted protein" evidence="3">
    <location>
        <begin position="24"/>
        <end position="302"/>
    </location>
</feature>
<accession>A0A7M5XAD2</accession>
<keyword evidence="5" id="KW-1185">Reference proteome</keyword>
<proteinExistence type="predicted"/>
<keyword evidence="2" id="KW-0812">Transmembrane</keyword>
<dbReference type="EnsemblMetazoa" id="CLYHEMT020419.1">
    <property type="protein sequence ID" value="CLYHEMP020419.1"/>
    <property type="gene ID" value="CLYHEMG020419"/>
</dbReference>
<feature type="region of interest" description="Disordered" evidence="1">
    <location>
        <begin position="202"/>
        <end position="240"/>
    </location>
</feature>
<protein>
    <recommendedName>
        <fullName evidence="6">Cnidarian restricted protein</fullName>
    </recommendedName>
</protein>
<feature type="transmembrane region" description="Helical" evidence="2">
    <location>
        <begin position="247"/>
        <end position="269"/>
    </location>
</feature>
<keyword evidence="3" id="KW-0732">Signal</keyword>
<evidence type="ECO:0000256" key="3">
    <source>
        <dbReference type="SAM" id="SignalP"/>
    </source>
</evidence>
<keyword evidence="2" id="KW-0472">Membrane</keyword>
<reference evidence="4" key="1">
    <citation type="submission" date="2021-01" db="UniProtKB">
        <authorList>
            <consortium name="EnsemblMetazoa"/>
        </authorList>
    </citation>
    <scope>IDENTIFICATION</scope>
</reference>
<feature type="region of interest" description="Disordered" evidence="1">
    <location>
        <begin position="279"/>
        <end position="302"/>
    </location>
</feature>
<dbReference type="GeneID" id="136822466"/>
<feature type="compositionally biased region" description="Basic and acidic residues" evidence="1">
    <location>
        <begin position="207"/>
        <end position="221"/>
    </location>
</feature>
<evidence type="ECO:0000313" key="4">
    <source>
        <dbReference type="EnsemblMetazoa" id="CLYHEMP020419.1"/>
    </source>
</evidence>